<proteinExistence type="predicted"/>
<dbReference type="Pfam" id="PF17372">
    <property type="entry name" value="DUF5394"/>
    <property type="match status" value="1"/>
</dbReference>
<dbReference type="AlphaFoldDB" id="A0A2R8F1N8"/>
<evidence type="ECO:0000313" key="2">
    <source>
        <dbReference type="EMBL" id="SPM45229.1"/>
    </source>
</evidence>
<dbReference type="EMBL" id="OOHR01000012">
    <property type="protein sequence ID" value="SPM45229.1"/>
    <property type="molecule type" value="Genomic_DNA"/>
</dbReference>
<feature type="compositionally biased region" description="Basic and acidic residues" evidence="1">
    <location>
        <begin position="10"/>
        <end position="22"/>
    </location>
</feature>
<evidence type="ECO:0000256" key="1">
    <source>
        <dbReference type="SAM" id="MobiDB-lite"/>
    </source>
</evidence>
<gene>
    <name evidence="2" type="ORF">FPW1038_00079</name>
</gene>
<feature type="region of interest" description="Disordered" evidence="1">
    <location>
        <begin position="1"/>
        <end position="44"/>
    </location>
</feature>
<sequence length="241" mass="27676">MIDDDDDNDDKLKNNPDDTTDKNEDEEDTNNLTKKSIFTSSQDTSSDNLVNEFYQKLKNNAEFEAELEALISNFEINQDVSKLQTNIILLIKKLLLSNSSGSTSIELTQELEQQITKQIAKISKELIYKHTRTLAEENQDLEQNKDNLEYISEPSRAELKKNLKRFAIYEVYKLLNPRRIAGETRLSNFIHNLIIGGAKYALKYGGGNKNDVSYYNNKLQAMKFHKKSAERGDKDKGGRNR</sequence>
<dbReference type="RefSeq" id="WP_108839877.1">
    <property type="nucleotide sequence ID" value="NZ_OOHR01000012.1"/>
</dbReference>
<evidence type="ECO:0000313" key="3">
    <source>
        <dbReference type="Proteomes" id="UP000244889"/>
    </source>
</evidence>
<accession>A0A2R8F1N8</accession>
<dbReference type="Proteomes" id="UP000244889">
    <property type="component" value="Unassembled WGS sequence"/>
</dbReference>
<organism evidence="2 3">
    <name type="scientific">Orientia tsutsugamushi</name>
    <name type="common">Rickettsia tsutsugamushi</name>
    <dbReference type="NCBI Taxonomy" id="784"/>
    <lineage>
        <taxon>Bacteria</taxon>
        <taxon>Pseudomonadati</taxon>
        <taxon>Pseudomonadota</taxon>
        <taxon>Alphaproteobacteria</taxon>
        <taxon>Rickettsiales</taxon>
        <taxon>Rickettsiaceae</taxon>
        <taxon>Rickettsieae</taxon>
        <taxon>Orientia</taxon>
    </lineage>
</organism>
<name>A0A2R8F1N8_ORITS</name>
<dbReference type="InterPro" id="IPR020171">
    <property type="entry name" value="Uncharacterised_RC0039"/>
</dbReference>
<reference evidence="3" key="1">
    <citation type="submission" date="2018-03" db="EMBL/GenBank/DDBJ databases">
        <authorList>
            <person name="Batty M. E."/>
            <person name="Batty M E."/>
        </authorList>
    </citation>
    <scope>NUCLEOTIDE SEQUENCE [LARGE SCALE GENOMIC DNA]</scope>
</reference>
<protein>
    <submittedName>
        <fullName evidence="2">Uncharacterized protein</fullName>
    </submittedName>
</protein>